<sequence>MPTPTNTPFVDRSDAGQRLAEKLKPYAGDRPVIFALPRGGVPVGAEVARSLEAPLEVIVSRKLGAPDQPEFGIGAVAPRGVRVLNERAVRILGIPEDYLERVTERESAEVERRLRLFRGDRPYPNLNGRTAVLVDDGLATGVTARAALHTLRRMRPGKLVLAVPVCAPQTASLIKPEADDLICLVAPTNLEAIGLWYRDFRQVPDEEVVRLLEEARRRTGPEPEAPAP</sequence>
<dbReference type="EMBL" id="CADCVD010000053">
    <property type="protein sequence ID" value="CAA9440283.1"/>
    <property type="molecule type" value="Genomic_DNA"/>
</dbReference>
<proteinExistence type="predicted"/>
<dbReference type="AlphaFoldDB" id="A0A6J4QKV7"/>
<dbReference type="Gene3D" id="3.40.50.2020">
    <property type="match status" value="1"/>
</dbReference>
<gene>
    <name evidence="2" type="ORF">AVDCRST_MAG37-1308</name>
</gene>
<dbReference type="SUPFAM" id="SSF53271">
    <property type="entry name" value="PRTase-like"/>
    <property type="match status" value="1"/>
</dbReference>
<organism evidence="2">
    <name type="scientific">uncultured Rubrobacteraceae bacterium</name>
    <dbReference type="NCBI Taxonomy" id="349277"/>
    <lineage>
        <taxon>Bacteria</taxon>
        <taxon>Bacillati</taxon>
        <taxon>Actinomycetota</taxon>
        <taxon>Rubrobacteria</taxon>
        <taxon>Rubrobacterales</taxon>
        <taxon>Rubrobacteraceae</taxon>
        <taxon>environmental samples</taxon>
    </lineage>
</organism>
<dbReference type="GO" id="GO:0016740">
    <property type="term" value="F:transferase activity"/>
    <property type="evidence" value="ECO:0007669"/>
    <property type="project" value="UniProtKB-KW"/>
</dbReference>
<dbReference type="CDD" id="cd06223">
    <property type="entry name" value="PRTases_typeI"/>
    <property type="match status" value="1"/>
</dbReference>
<evidence type="ECO:0000259" key="1">
    <source>
        <dbReference type="Pfam" id="PF00156"/>
    </source>
</evidence>
<dbReference type="Gene3D" id="3.30.1310.20">
    <property type="entry name" value="PRTase-like"/>
    <property type="match status" value="1"/>
</dbReference>
<accession>A0A6J4QKV7</accession>
<dbReference type="InterPro" id="IPR000836">
    <property type="entry name" value="PRTase_dom"/>
</dbReference>
<protein>
    <submittedName>
        <fullName evidence="2">Phosphoribosyl transferase domain protein</fullName>
    </submittedName>
</protein>
<feature type="domain" description="Phosphoribosyltransferase" evidence="1">
    <location>
        <begin position="18"/>
        <end position="182"/>
    </location>
</feature>
<name>A0A6J4QKV7_9ACTN</name>
<dbReference type="Pfam" id="PF00156">
    <property type="entry name" value="Pribosyltran"/>
    <property type="match status" value="1"/>
</dbReference>
<evidence type="ECO:0000313" key="2">
    <source>
        <dbReference type="EMBL" id="CAA9440283.1"/>
    </source>
</evidence>
<keyword evidence="2" id="KW-0808">Transferase</keyword>
<reference evidence="2" key="1">
    <citation type="submission" date="2020-02" db="EMBL/GenBank/DDBJ databases">
        <authorList>
            <person name="Meier V. D."/>
        </authorList>
    </citation>
    <scope>NUCLEOTIDE SEQUENCE</scope>
    <source>
        <strain evidence="2">AVDCRST_MAG37</strain>
    </source>
</reference>
<dbReference type="InterPro" id="IPR029057">
    <property type="entry name" value="PRTase-like"/>
</dbReference>